<evidence type="ECO:0000313" key="3">
    <source>
        <dbReference type="Proteomes" id="UP000464507"/>
    </source>
</evidence>
<evidence type="ECO:0000313" key="2">
    <source>
        <dbReference type="EMBL" id="QHO68819.1"/>
    </source>
</evidence>
<reference evidence="2 3" key="1">
    <citation type="submission" date="2016-09" db="EMBL/GenBank/DDBJ databases">
        <title>Complete genome sequence of microbes from the polar regions.</title>
        <authorList>
            <person name="Liao L."/>
            <person name="Chen B."/>
        </authorList>
    </citation>
    <scope>NUCLEOTIDE SEQUENCE [LARGE SCALE GENOMIC DNA]</scope>
    <source>
        <strain evidence="2 3">ZS314</strain>
    </source>
</reference>
<protein>
    <recommendedName>
        <fullName evidence="4">YtxH domain-containing protein</fullName>
    </recommendedName>
</protein>
<organism evidence="2 3">
    <name type="scientific">Marisediminicola antarctica</name>
    <dbReference type="NCBI Taxonomy" id="674079"/>
    <lineage>
        <taxon>Bacteria</taxon>
        <taxon>Bacillati</taxon>
        <taxon>Actinomycetota</taxon>
        <taxon>Actinomycetes</taxon>
        <taxon>Micrococcales</taxon>
        <taxon>Microbacteriaceae</taxon>
        <taxon>Marisediminicola</taxon>
    </lineage>
</organism>
<evidence type="ECO:0000256" key="1">
    <source>
        <dbReference type="SAM" id="MobiDB-lite"/>
    </source>
</evidence>
<dbReference type="RefSeq" id="WP_161885180.1">
    <property type="nucleotide sequence ID" value="NZ_CP017146.1"/>
</dbReference>
<gene>
    <name evidence="2" type="ORF">BHD05_03360</name>
</gene>
<proteinExistence type="predicted"/>
<accession>A0A7L5AKJ2</accession>
<dbReference type="OrthoDB" id="5125216at2"/>
<evidence type="ECO:0008006" key="4">
    <source>
        <dbReference type="Google" id="ProtNLM"/>
    </source>
</evidence>
<feature type="region of interest" description="Disordered" evidence="1">
    <location>
        <begin position="43"/>
        <end position="107"/>
    </location>
</feature>
<feature type="compositionally biased region" description="Basic and acidic residues" evidence="1">
    <location>
        <begin position="47"/>
        <end position="93"/>
    </location>
</feature>
<dbReference type="AlphaFoldDB" id="A0A7L5AKJ2"/>
<keyword evidence="3" id="KW-1185">Reference proteome</keyword>
<dbReference type="KEGG" id="mant:BHD05_03360"/>
<dbReference type="EMBL" id="CP017146">
    <property type="protein sequence ID" value="QHO68819.1"/>
    <property type="molecule type" value="Genomic_DNA"/>
</dbReference>
<dbReference type="Proteomes" id="UP000464507">
    <property type="component" value="Chromosome"/>
</dbReference>
<sequence>MMGKILFVAGAATGYVLGSRAGREAYEKLKVRADKLWNSDKVQSGIRETKSRVAEKAPELRKKAEDAMHGGSGSDKKDSDKSGSDKSDSDKSGTDSSKNADAGEHGH</sequence>
<name>A0A7L5AKJ2_9MICO</name>